<feature type="compositionally biased region" description="Low complexity" evidence="1">
    <location>
        <begin position="1"/>
        <end position="21"/>
    </location>
</feature>
<name>A0ABS6IC86_9MICC</name>
<proteinExistence type="predicted"/>
<evidence type="ECO:0000256" key="1">
    <source>
        <dbReference type="SAM" id="MobiDB-lite"/>
    </source>
</evidence>
<evidence type="ECO:0000313" key="3">
    <source>
        <dbReference type="Proteomes" id="UP000824166"/>
    </source>
</evidence>
<comment type="caution">
    <text evidence="2">The sequence shown here is derived from an EMBL/GenBank/DDBJ whole genome shotgun (WGS) entry which is preliminary data.</text>
</comment>
<accession>A0ABS6IC86</accession>
<feature type="compositionally biased region" description="Polar residues" evidence="1">
    <location>
        <begin position="23"/>
        <end position="75"/>
    </location>
</feature>
<feature type="non-terminal residue" evidence="2">
    <location>
        <position position="1"/>
    </location>
</feature>
<feature type="region of interest" description="Disordered" evidence="1">
    <location>
        <begin position="109"/>
        <end position="146"/>
    </location>
</feature>
<dbReference type="EMBL" id="JAHOPC010000032">
    <property type="protein sequence ID" value="MBU8869219.1"/>
    <property type="molecule type" value="Genomic_DNA"/>
</dbReference>
<gene>
    <name evidence="2" type="ORF">KSW38_23255</name>
</gene>
<feature type="region of interest" description="Disordered" evidence="1">
    <location>
        <begin position="1"/>
        <end position="89"/>
    </location>
</feature>
<reference evidence="2 3" key="1">
    <citation type="submission" date="2021-06" db="EMBL/GenBank/DDBJ databases">
        <authorList>
            <person name="Jeong J.W."/>
        </authorList>
    </citation>
    <scope>NUCLEOTIDE SEQUENCE [LARGE SCALE GENOMIC DNA]</scope>
    <source>
        <strain evidence="2 3">MMS21-TAE1-1</strain>
    </source>
</reference>
<dbReference type="Proteomes" id="UP000824166">
    <property type="component" value="Unassembled WGS sequence"/>
</dbReference>
<keyword evidence="3" id="KW-1185">Reference proteome</keyword>
<evidence type="ECO:0000313" key="2">
    <source>
        <dbReference type="EMBL" id="MBU8869219.1"/>
    </source>
</evidence>
<dbReference type="RefSeq" id="WP_216927796.1">
    <property type="nucleotide sequence ID" value="NZ_JAHOPC010000032.1"/>
</dbReference>
<protein>
    <submittedName>
        <fullName evidence="2">Uncharacterized protein</fullName>
    </submittedName>
</protein>
<sequence>SPLKTKNQTDTTTPTGNNGKNAAAQNSKPAENQTTTHGGAQQPGHNFNQSKNNRHQQTWHTIEFSNNRPPKTSPRTAHHKSSTPNKAIGKEELFLAAYRTVHTFRLSVSHPATQKTIHAPHPQRKSTPTTTQHTPKTPASPPSNIP</sequence>
<feature type="compositionally biased region" description="Low complexity" evidence="1">
    <location>
        <begin position="127"/>
        <end position="137"/>
    </location>
</feature>
<organism evidence="2 3">
    <name type="scientific">Paenarthrobacter aromaticivorans</name>
    <dbReference type="NCBI Taxonomy" id="2849150"/>
    <lineage>
        <taxon>Bacteria</taxon>
        <taxon>Bacillati</taxon>
        <taxon>Actinomycetota</taxon>
        <taxon>Actinomycetes</taxon>
        <taxon>Micrococcales</taxon>
        <taxon>Micrococcaceae</taxon>
        <taxon>Paenarthrobacter</taxon>
    </lineage>
</organism>